<proteinExistence type="predicted"/>
<reference evidence="1" key="1">
    <citation type="submission" date="2023-03" db="EMBL/GenBank/DDBJ databases">
        <title>Massive genome expansion in bonnet fungi (Mycena s.s.) driven by repeated elements and novel gene families across ecological guilds.</title>
        <authorList>
            <consortium name="Lawrence Berkeley National Laboratory"/>
            <person name="Harder C.B."/>
            <person name="Miyauchi S."/>
            <person name="Viragh M."/>
            <person name="Kuo A."/>
            <person name="Thoen E."/>
            <person name="Andreopoulos B."/>
            <person name="Lu D."/>
            <person name="Skrede I."/>
            <person name="Drula E."/>
            <person name="Henrissat B."/>
            <person name="Morin E."/>
            <person name="Kohler A."/>
            <person name="Barry K."/>
            <person name="LaButti K."/>
            <person name="Morin E."/>
            <person name="Salamov A."/>
            <person name="Lipzen A."/>
            <person name="Mereny Z."/>
            <person name="Hegedus B."/>
            <person name="Baldrian P."/>
            <person name="Stursova M."/>
            <person name="Weitz H."/>
            <person name="Taylor A."/>
            <person name="Grigoriev I.V."/>
            <person name="Nagy L.G."/>
            <person name="Martin F."/>
            <person name="Kauserud H."/>
        </authorList>
    </citation>
    <scope>NUCLEOTIDE SEQUENCE</scope>
    <source>
        <strain evidence="1">CBHHK188m</strain>
    </source>
</reference>
<protein>
    <submittedName>
        <fullName evidence="1">Uncharacterized protein</fullName>
    </submittedName>
</protein>
<dbReference type="Proteomes" id="UP001215280">
    <property type="component" value="Unassembled WGS sequence"/>
</dbReference>
<sequence length="286" mass="32005">MKQPEPPVRPTIIRTIRSVRAGKGQYYYPSRQATRESQGNMITPSAYATLFAEDLWVRPDPLIRYPTRDASASLLSAGKGQDYAVGICQDEGPRVRPDPLIVALKNDYHYAFGDVRLSPMILTSFLSLSLVLRHALYDHSNEHRKKSLPVFPSPTQPALSQLRGTEVARRFSTWLKDGGEEKGRGRKEIVHEETHDDTVAKYVHIHARGSHGAALTTRRWILTPLTAPKTTIPARPSPSHHDENALPASCGREDVVRAHAILYVPLNLQRACGPMPSMSHHYLRTT</sequence>
<comment type="caution">
    <text evidence="1">The sequence shown here is derived from an EMBL/GenBank/DDBJ whole genome shotgun (WGS) entry which is preliminary data.</text>
</comment>
<name>A0AAD7P1N5_9AGAR</name>
<keyword evidence="2" id="KW-1185">Reference proteome</keyword>
<gene>
    <name evidence="1" type="ORF">DFH07DRAFT_997495</name>
</gene>
<organism evidence="1 2">
    <name type="scientific">Mycena maculata</name>
    <dbReference type="NCBI Taxonomy" id="230809"/>
    <lineage>
        <taxon>Eukaryota</taxon>
        <taxon>Fungi</taxon>
        <taxon>Dikarya</taxon>
        <taxon>Basidiomycota</taxon>
        <taxon>Agaricomycotina</taxon>
        <taxon>Agaricomycetes</taxon>
        <taxon>Agaricomycetidae</taxon>
        <taxon>Agaricales</taxon>
        <taxon>Marasmiineae</taxon>
        <taxon>Mycenaceae</taxon>
        <taxon>Mycena</taxon>
    </lineage>
</organism>
<evidence type="ECO:0000313" key="2">
    <source>
        <dbReference type="Proteomes" id="UP001215280"/>
    </source>
</evidence>
<evidence type="ECO:0000313" key="1">
    <source>
        <dbReference type="EMBL" id="KAJ7783996.1"/>
    </source>
</evidence>
<dbReference type="EMBL" id="JARJLG010000002">
    <property type="protein sequence ID" value="KAJ7783996.1"/>
    <property type="molecule type" value="Genomic_DNA"/>
</dbReference>
<dbReference type="AlphaFoldDB" id="A0AAD7P1N5"/>
<accession>A0AAD7P1N5</accession>